<name>A0A0X8GYA3_9FIRM</name>
<feature type="domain" description="ABC transporter" evidence="1">
    <location>
        <begin position="14"/>
        <end position="90"/>
    </location>
</feature>
<evidence type="ECO:0000313" key="2">
    <source>
        <dbReference type="EMBL" id="AMC92652.1"/>
    </source>
</evidence>
<dbReference type="Gene3D" id="3.40.50.300">
    <property type="entry name" value="P-loop containing nucleotide triphosphate hydrolases"/>
    <property type="match status" value="1"/>
</dbReference>
<dbReference type="GO" id="GO:0005886">
    <property type="term" value="C:plasma membrane"/>
    <property type="evidence" value="ECO:0007669"/>
    <property type="project" value="TreeGrafter"/>
</dbReference>
<dbReference type="RefSeq" id="WP_067630245.1">
    <property type="nucleotide sequence ID" value="NZ_CP013213.1"/>
</dbReference>
<dbReference type="AlphaFoldDB" id="A0A0X8GYA3"/>
<proteinExistence type="predicted"/>
<dbReference type="Proteomes" id="UP000063781">
    <property type="component" value="Chromosome"/>
</dbReference>
<evidence type="ECO:0000313" key="3">
    <source>
        <dbReference type="Proteomes" id="UP000063781"/>
    </source>
</evidence>
<evidence type="ECO:0000259" key="1">
    <source>
        <dbReference type="Pfam" id="PF00005"/>
    </source>
</evidence>
<dbReference type="PANTHER" id="PTHR24220">
    <property type="entry name" value="IMPORT ATP-BINDING PROTEIN"/>
    <property type="match status" value="1"/>
</dbReference>
<dbReference type="InterPro" id="IPR015854">
    <property type="entry name" value="ABC_transpr_LolD-like"/>
</dbReference>
<dbReference type="STRING" id="1514105.AOC36_01175"/>
<dbReference type="GO" id="GO:0016887">
    <property type="term" value="F:ATP hydrolysis activity"/>
    <property type="evidence" value="ECO:0007669"/>
    <property type="project" value="InterPro"/>
</dbReference>
<dbReference type="KEGG" id="erl:AOC36_01175"/>
<keyword evidence="3" id="KW-1185">Reference proteome</keyword>
<reference evidence="2 3" key="1">
    <citation type="submission" date="2015-10" db="EMBL/GenBank/DDBJ databases">
        <title>Erysipelothrix larvae sp. LV19 isolated from the larval gut of the rhinoceros beetle, Trypoxylus dichotomus.</title>
        <authorList>
            <person name="Lim S."/>
            <person name="Kim B.-C."/>
        </authorList>
    </citation>
    <scope>NUCLEOTIDE SEQUENCE [LARGE SCALE GENOMIC DNA]</scope>
    <source>
        <strain evidence="2 3">LV19</strain>
    </source>
</reference>
<dbReference type="OrthoDB" id="9802264at2"/>
<dbReference type="InterPro" id="IPR027417">
    <property type="entry name" value="P-loop_NTPase"/>
</dbReference>
<gene>
    <name evidence="2" type="ORF">AOC36_01175</name>
</gene>
<dbReference type="PANTHER" id="PTHR24220:SF86">
    <property type="entry name" value="ABC TRANSPORTER ABCH.1"/>
    <property type="match status" value="1"/>
</dbReference>
<protein>
    <recommendedName>
        <fullName evidence="1">ABC transporter domain-containing protein</fullName>
    </recommendedName>
</protein>
<accession>A0A0X8GYA3</accession>
<dbReference type="Pfam" id="PF00005">
    <property type="entry name" value="ABC_tran"/>
    <property type="match status" value="1"/>
</dbReference>
<dbReference type="InterPro" id="IPR003439">
    <property type="entry name" value="ABC_transporter-like_ATP-bd"/>
</dbReference>
<sequence length="142" mass="15523">MEVEHTGKNHSSREVLFSILTTETFVTPSLGLLQLIFDVKQEALKALKSLYIEQLANKKVENLSGGQKQRVAIARAIVTKPSVLLADEPTGALDSKTSLEIIGVIKSLNQQGMTSIIVTHDINVANECRKIVNIEDGKNVDL</sequence>
<dbReference type="EMBL" id="CP013213">
    <property type="protein sequence ID" value="AMC92652.1"/>
    <property type="molecule type" value="Genomic_DNA"/>
</dbReference>
<dbReference type="GO" id="GO:0022857">
    <property type="term" value="F:transmembrane transporter activity"/>
    <property type="evidence" value="ECO:0007669"/>
    <property type="project" value="TreeGrafter"/>
</dbReference>
<dbReference type="SUPFAM" id="SSF52540">
    <property type="entry name" value="P-loop containing nucleoside triphosphate hydrolases"/>
    <property type="match status" value="1"/>
</dbReference>
<organism evidence="2 3">
    <name type="scientific">Erysipelothrix larvae</name>
    <dbReference type="NCBI Taxonomy" id="1514105"/>
    <lineage>
        <taxon>Bacteria</taxon>
        <taxon>Bacillati</taxon>
        <taxon>Bacillota</taxon>
        <taxon>Erysipelotrichia</taxon>
        <taxon>Erysipelotrichales</taxon>
        <taxon>Erysipelotrichaceae</taxon>
        <taxon>Erysipelothrix</taxon>
    </lineage>
</organism>
<dbReference type="GO" id="GO:0005524">
    <property type="term" value="F:ATP binding"/>
    <property type="evidence" value="ECO:0007669"/>
    <property type="project" value="InterPro"/>
</dbReference>